<evidence type="ECO:0000313" key="2">
    <source>
        <dbReference type="Proteomes" id="UP000249661"/>
    </source>
</evidence>
<sequence length="122" mass="14365">MAYQTIFQMTGEGKLRPDPLSTEWFLSLPALPGLCRWNRFLSCSSLSLVLVFAIFFSLQLLVFVLLLLFFFLFFFLSLRFYIIFRTARLFSPPIQIYPPIFRSQLLLRSSPCCFLLILSLYR</sequence>
<proteinExistence type="predicted"/>
<protein>
    <submittedName>
        <fullName evidence="1">Uncharacterized protein</fullName>
    </submittedName>
</protein>
<dbReference type="EMBL" id="KZ824963">
    <property type="protein sequence ID" value="RAH68943.1"/>
    <property type="molecule type" value="Genomic_DNA"/>
</dbReference>
<keyword evidence="2" id="KW-1185">Reference proteome</keyword>
<reference evidence="1" key="1">
    <citation type="submission" date="2018-02" db="EMBL/GenBank/DDBJ databases">
        <title>The genomes of Aspergillus section Nigri reveals drivers in fungal speciation.</title>
        <authorList>
            <consortium name="DOE Joint Genome Institute"/>
            <person name="Vesth T.C."/>
            <person name="Nybo J."/>
            <person name="Theobald S."/>
            <person name="Brandl J."/>
            <person name="Frisvad J.C."/>
            <person name="Nielsen K.F."/>
            <person name="Lyhne E.K."/>
            <person name="Kogle M.E."/>
            <person name="Kuo A."/>
            <person name="Riley R."/>
            <person name="Clum A."/>
            <person name="Nolan M."/>
            <person name="Lipzen A."/>
            <person name="Salamov A."/>
            <person name="Henrissat B."/>
            <person name="Wiebenga A."/>
            <person name="De vries R.P."/>
            <person name="Grigoriev I.V."/>
            <person name="Mortensen U.H."/>
            <person name="Andersen M.R."/>
            <person name="Baker S.E."/>
        </authorList>
    </citation>
    <scope>NUCLEOTIDE SEQUENCE</scope>
    <source>
        <strain evidence="1">CBS 121060</strain>
    </source>
</reference>
<evidence type="ECO:0000313" key="1">
    <source>
        <dbReference type="EMBL" id="RAH68943.1"/>
    </source>
</evidence>
<gene>
    <name evidence="1" type="ORF">BO66DRAFT_118046</name>
</gene>
<organism evidence="1 2">
    <name type="scientific">Aspergillus aculeatinus CBS 121060</name>
    <dbReference type="NCBI Taxonomy" id="1448322"/>
    <lineage>
        <taxon>Eukaryota</taxon>
        <taxon>Fungi</taxon>
        <taxon>Dikarya</taxon>
        <taxon>Ascomycota</taxon>
        <taxon>Pezizomycotina</taxon>
        <taxon>Eurotiomycetes</taxon>
        <taxon>Eurotiomycetidae</taxon>
        <taxon>Eurotiales</taxon>
        <taxon>Aspergillaceae</taxon>
        <taxon>Aspergillus</taxon>
        <taxon>Aspergillus subgen. Circumdati</taxon>
    </lineage>
</organism>
<accession>A0ACD1H582</accession>
<name>A0ACD1H582_9EURO</name>
<dbReference type="Proteomes" id="UP000249661">
    <property type="component" value="Unassembled WGS sequence"/>
</dbReference>